<feature type="compositionally biased region" description="Basic and acidic residues" evidence="1">
    <location>
        <begin position="129"/>
        <end position="143"/>
    </location>
</feature>
<evidence type="ECO:0000313" key="2">
    <source>
        <dbReference type="EMBL" id="CAK9034506.1"/>
    </source>
</evidence>
<gene>
    <name evidence="2" type="ORF">SCF082_LOCUS20879</name>
</gene>
<protein>
    <submittedName>
        <fullName evidence="2">Uncharacterized protein</fullName>
    </submittedName>
</protein>
<evidence type="ECO:0000313" key="3">
    <source>
        <dbReference type="Proteomes" id="UP001642464"/>
    </source>
</evidence>
<name>A0ABP0L6T7_9DINO</name>
<reference evidence="2 3" key="1">
    <citation type="submission" date="2024-02" db="EMBL/GenBank/DDBJ databases">
        <authorList>
            <person name="Chen Y."/>
            <person name="Shah S."/>
            <person name="Dougan E. K."/>
            <person name="Thang M."/>
            <person name="Chan C."/>
        </authorList>
    </citation>
    <scope>NUCLEOTIDE SEQUENCE [LARGE SCALE GENOMIC DNA]</scope>
</reference>
<evidence type="ECO:0000256" key="1">
    <source>
        <dbReference type="SAM" id="MobiDB-lite"/>
    </source>
</evidence>
<comment type="caution">
    <text evidence="2">The sequence shown here is derived from an EMBL/GenBank/DDBJ whole genome shotgun (WGS) entry which is preliminary data.</text>
</comment>
<feature type="compositionally biased region" description="Low complexity" evidence="1">
    <location>
        <begin position="151"/>
        <end position="161"/>
    </location>
</feature>
<dbReference type="EMBL" id="CAXAMM010014714">
    <property type="protein sequence ID" value="CAK9034506.1"/>
    <property type="molecule type" value="Genomic_DNA"/>
</dbReference>
<keyword evidence="3" id="KW-1185">Reference proteome</keyword>
<organism evidence="2 3">
    <name type="scientific">Durusdinium trenchii</name>
    <dbReference type="NCBI Taxonomy" id="1381693"/>
    <lineage>
        <taxon>Eukaryota</taxon>
        <taxon>Sar</taxon>
        <taxon>Alveolata</taxon>
        <taxon>Dinophyceae</taxon>
        <taxon>Suessiales</taxon>
        <taxon>Symbiodiniaceae</taxon>
        <taxon>Durusdinium</taxon>
    </lineage>
</organism>
<accession>A0ABP0L6T7</accession>
<proteinExistence type="predicted"/>
<sequence>MPQERLSSLENMTLGPEWLQQGFRSSPKREAEKAVASPSVHRYGRDQLLLFQSAMLLPAAPRLANGRPKPTEELEPGIYPVFGAMTKENLVSDGVLPASSLEDKGGPVAGTLRGRAEGRGKGKGGARGKGREEEDEGSPKKEVQASPVQTAGSGASGALGLPPMELPSRQVSGEEGKAAPRNPMNNFLARVLKPSNEPNQAEVTPAPRLGLPPPTGPPAALGGQPESQEAPPSPTHRPPVPGQPPPPPPGTPAPAPAQAPAQAPPCKGWLEPLGQIEDLPMRPGPLMGSPPRQPPTLSPTMAPEALPEPLVSPQRSAVNLASALASAVTAPQTAPMASAFEMDLGLNLGDGLLAPAVTAPPPQALQPGRVTIPPRQAGR</sequence>
<feature type="region of interest" description="Disordered" evidence="1">
    <location>
        <begin position="96"/>
        <end position="313"/>
    </location>
</feature>
<feature type="compositionally biased region" description="Pro residues" evidence="1">
    <location>
        <begin position="231"/>
        <end position="257"/>
    </location>
</feature>
<feature type="region of interest" description="Disordered" evidence="1">
    <location>
        <begin position="355"/>
        <end position="379"/>
    </location>
</feature>
<dbReference type="Proteomes" id="UP001642464">
    <property type="component" value="Unassembled WGS sequence"/>
</dbReference>